<reference evidence="2 3" key="1">
    <citation type="journal article" date="2019" name="Int. J. Syst. Evol. Microbiol.">
        <title>The Global Catalogue of Microorganisms (GCM) 10K type strain sequencing project: providing services to taxonomists for standard genome sequencing and annotation.</title>
        <authorList>
            <consortium name="The Broad Institute Genomics Platform"/>
            <consortium name="The Broad Institute Genome Sequencing Center for Infectious Disease"/>
            <person name="Wu L."/>
            <person name="Ma J."/>
        </authorList>
    </citation>
    <scope>NUCLEOTIDE SEQUENCE [LARGE SCALE GENOMIC DNA]</scope>
    <source>
        <strain evidence="2 3">PSRA2</strain>
    </source>
</reference>
<dbReference type="CDD" id="cd16148">
    <property type="entry name" value="sulfatase_like"/>
    <property type="match status" value="1"/>
</dbReference>
<dbReference type="InterPro" id="IPR017850">
    <property type="entry name" value="Alkaline_phosphatase_core_sf"/>
</dbReference>
<dbReference type="SUPFAM" id="SSF53649">
    <property type="entry name" value="Alkaline phosphatase-like"/>
    <property type="match status" value="1"/>
</dbReference>
<sequence>MTGARPNVVVTVLDTVRARDTVPAAESPMPELGALAAEGAEFTNAFATAPWTLPSHASLFTGTYPSHHGARGGHTYLDESLPTLAEGFRDAGYETVGVSNNTWVTAEFGFDRGFETFRKGWQYVQSDVDLGAVVRAEHPLAKVRALRERLFDGNPVVNATNVLFGELADDQGAERTTSWVEAWLRNRDRTRPFLCFLNYIEPHIQYHPPREYAEAFLPEDASYEEAVALRQDPRAFDVGEYDLTDREFDLLHALYRGELAALDAHLGRLREALRAAGEWEDTLLVVLGDHGENIGDHGFLGHQYDLHDTLLHVPLVVCGPGFRERREDLVQPLDLVPTLLDAAGIEAPELRERAQGYSLHPDADAPARDAVFAEYLGPQPSPDSLAERFGSIPDRVRAFDRTLRAIRTDEEKYIRASDGTEWYYRVAEDPEERENLAREAPRRTRALDARLDRWLDSFDHADPDDATVSMSAGTRERLSDLGYL</sequence>
<evidence type="ECO:0000313" key="3">
    <source>
        <dbReference type="Proteomes" id="UP001596406"/>
    </source>
</evidence>
<dbReference type="Pfam" id="PF00884">
    <property type="entry name" value="Sulfatase"/>
    <property type="match status" value="1"/>
</dbReference>
<dbReference type="RefSeq" id="WP_304446598.1">
    <property type="nucleotide sequence ID" value="NZ_JARRAH010000001.1"/>
</dbReference>
<proteinExistence type="predicted"/>
<evidence type="ECO:0000313" key="2">
    <source>
        <dbReference type="EMBL" id="MFC6834886.1"/>
    </source>
</evidence>
<gene>
    <name evidence="2" type="ORF">ACFQHK_00020</name>
</gene>
<evidence type="ECO:0000259" key="1">
    <source>
        <dbReference type="Pfam" id="PF00884"/>
    </source>
</evidence>
<organism evidence="2 3">
    <name type="scientific">Halomarina ordinaria</name>
    <dbReference type="NCBI Taxonomy" id="3033939"/>
    <lineage>
        <taxon>Archaea</taxon>
        <taxon>Methanobacteriati</taxon>
        <taxon>Methanobacteriota</taxon>
        <taxon>Stenosarchaea group</taxon>
        <taxon>Halobacteria</taxon>
        <taxon>Halobacteriales</taxon>
        <taxon>Natronomonadaceae</taxon>
        <taxon>Halomarina</taxon>
    </lineage>
</organism>
<dbReference type="InterPro" id="IPR052701">
    <property type="entry name" value="GAG_Ulvan_Degrading_Sulfatases"/>
</dbReference>
<accession>A0ABD5U9L2</accession>
<dbReference type="AlphaFoldDB" id="A0ABD5U9L2"/>
<dbReference type="InterPro" id="IPR000917">
    <property type="entry name" value="Sulfatase_N"/>
</dbReference>
<feature type="domain" description="Sulfatase N-terminal" evidence="1">
    <location>
        <begin position="6"/>
        <end position="345"/>
    </location>
</feature>
<keyword evidence="3" id="KW-1185">Reference proteome</keyword>
<dbReference type="EMBL" id="JBHSXM010000001">
    <property type="protein sequence ID" value="MFC6834886.1"/>
    <property type="molecule type" value="Genomic_DNA"/>
</dbReference>
<dbReference type="PANTHER" id="PTHR43751:SF3">
    <property type="entry name" value="SULFATASE N-TERMINAL DOMAIN-CONTAINING PROTEIN"/>
    <property type="match status" value="1"/>
</dbReference>
<dbReference type="Proteomes" id="UP001596406">
    <property type="component" value="Unassembled WGS sequence"/>
</dbReference>
<dbReference type="PANTHER" id="PTHR43751">
    <property type="entry name" value="SULFATASE"/>
    <property type="match status" value="1"/>
</dbReference>
<protein>
    <submittedName>
        <fullName evidence="2">Sulfatase</fullName>
    </submittedName>
</protein>
<comment type="caution">
    <text evidence="2">The sequence shown here is derived from an EMBL/GenBank/DDBJ whole genome shotgun (WGS) entry which is preliminary data.</text>
</comment>
<name>A0ABD5U9L2_9EURY</name>
<dbReference type="Gene3D" id="3.40.720.10">
    <property type="entry name" value="Alkaline Phosphatase, subunit A"/>
    <property type="match status" value="1"/>
</dbReference>